<sequence length="177" mass="19642">MQTWFISAFLLVFVAGWLLPEPRGIPAQGADENSWNPETFWYEPWGTSVTHKGIDIFASEGTLVVAATHGLVLFVGELGKGGKVVVTLGPKWRLHYYAHLQLQTARLLTMIQAGQSLGTVGTTGNAAGKPAHLHYGLLSLLPLPWCKTNQTQGWLRMFYLDPGAYIFNRETWHGFNC</sequence>
<feature type="domain" description="M23ase beta-sheet core" evidence="1">
    <location>
        <begin position="50"/>
        <end position="137"/>
    </location>
</feature>
<evidence type="ECO:0000259" key="1">
    <source>
        <dbReference type="Pfam" id="PF01551"/>
    </source>
</evidence>
<dbReference type="PANTHER" id="PTHR21666">
    <property type="entry name" value="PEPTIDASE-RELATED"/>
    <property type="match status" value="1"/>
</dbReference>
<dbReference type="EMBL" id="MPZM01000062">
    <property type="protein sequence ID" value="PPL14464.1"/>
    <property type="molecule type" value="Genomic_DNA"/>
</dbReference>
<dbReference type="Gene3D" id="2.70.70.10">
    <property type="entry name" value="Glucose Permease (Domain IIA)"/>
    <property type="match status" value="1"/>
</dbReference>
<dbReference type="Proteomes" id="UP000242231">
    <property type="component" value="Unassembled WGS sequence"/>
</dbReference>
<dbReference type="SUPFAM" id="SSF51261">
    <property type="entry name" value="Duplicated hybrid motif"/>
    <property type="match status" value="1"/>
</dbReference>
<accession>A0A2P5TII9</accession>
<dbReference type="GO" id="GO:0004222">
    <property type="term" value="F:metalloendopeptidase activity"/>
    <property type="evidence" value="ECO:0007669"/>
    <property type="project" value="TreeGrafter"/>
</dbReference>
<name>A0A2P5TII9_9GAMM</name>
<protein>
    <recommendedName>
        <fullName evidence="1">M23ase beta-sheet core domain-containing protein</fullName>
    </recommendedName>
</protein>
<reference evidence="3" key="1">
    <citation type="submission" date="2016-11" db="EMBL/GenBank/DDBJ databases">
        <authorList>
            <person name="Sisinthy S."/>
            <person name="Ara S."/>
            <person name="Gundlapally S.R."/>
        </authorList>
    </citation>
    <scope>NUCLEOTIDE SEQUENCE [LARGE SCALE GENOMIC DNA]</scope>
    <source>
        <strain evidence="3">V1-41</strain>
    </source>
</reference>
<dbReference type="InterPro" id="IPR050570">
    <property type="entry name" value="Cell_wall_metabolism_enzyme"/>
</dbReference>
<dbReference type="CDD" id="cd12797">
    <property type="entry name" value="M23_peptidase"/>
    <property type="match status" value="1"/>
</dbReference>
<evidence type="ECO:0000313" key="2">
    <source>
        <dbReference type="EMBL" id="PPL14464.1"/>
    </source>
</evidence>
<comment type="caution">
    <text evidence="2">The sequence shown here is derived from an EMBL/GenBank/DDBJ whole genome shotgun (WGS) entry which is preliminary data.</text>
</comment>
<dbReference type="InterPro" id="IPR016047">
    <property type="entry name" value="M23ase_b-sheet_dom"/>
</dbReference>
<dbReference type="Pfam" id="PF01551">
    <property type="entry name" value="Peptidase_M23"/>
    <property type="match status" value="1"/>
</dbReference>
<dbReference type="InterPro" id="IPR011055">
    <property type="entry name" value="Dup_hybrid_motif"/>
</dbReference>
<dbReference type="PANTHER" id="PTHR21666:SF268">
    <property type="entry name" value="PEPTIDASE M23 DOMAIN-CONTAINING PROTEIN"/>
    <property type="match status" value="1"/>
</dbReference>
<gene>
    <name evidence="2" type="ORF">UN63_15655</name>
</gene>
<proteinExistence type="predicted"/>
<organism evidence="2 3">
    <name type="scientific">Oceanisphaera arctica</name>
    <dbReference type="NCBI Taxonomy" id="641510"/>
    <lineage>
        <taxon>Bacteria</taxon>
        <taxon>Pseudomonadati</taxon>
        <taxon>Pseudomonadota</taxon>
        <taxon>Gammaproteobacteria</taxon>
        <taxon>Aeromonadales</taxon>
        <taxon>Aeromonadaceae</taxon>
        <taxon>Oceanisphaera</taxon>
    </lineage>
</organism>
<dbReference type="AlphaFoldDB" id="A0A2P5TII9"/>
<evidence type="ECO:0000313" key="3">
    <source>
        <dbReference type="Proteomes" id="UP000242231"/>
    </source>
</evidence>
<dbReference type="OrthoDB" id="9800107at2"/>
<keyword evidence="3" id="KW-1185">Reference proteome</keyword>